<dbReference type="Gene3D" id="3.50.50.60">
    <property type="entry name" value="FAD/NAD(P)-binding domain"/>
    <property type="match status" value="2"/>
</dbReference>
<dbReference type="Proteomes" id="UP000021369">
    <property type="component" value="Unassembled WGS sequence"/>
</dbReference>
<evidence type="ECO:0000256" key="2">
    <source>
        <dbReference type="ARBA" id="ARBA00023002"/>
    </source>
</evidence>
<keyword evidence="1" id="KW-0285">Flavoprotein</keyword>
<dbReference type="InterPro" id="IPR036188">
    <property type="entry name" value="FAD/NAD-bd_sf"/>
</dbReference>
<dbReference type="InterPro" id="IPR050097">
    <property type="entry name" value="Ferredoxin-NADP_redctase_2"/>
</dbReference>
<sequence>MNYDVVIIGAGPAGMTAAVYARRANKTVLLLEAASFGGQIVNAHSIENYPTAPHISGFDFAMRLYEQATALGAEFVFEKAVSIEDKGEYKQVNTPSASYHAGTVIIATGSDKRKLGVAREDELLGKGVSYCATCDGAFFRGKTVAVAGGTRVALEDALYLADVVEKVYLVHKLNSFRGAEAEYERLKERENVEILLNSDITALKGENALEAIEITAKDGSVRDISASGLFVAVGRVPENQNFSSVIDLDDKGYAVAGEDCLTKTEGIYVAGDNRVKEVRQLVTAAADGAVAAMAAVKYLNEKKA</sequence>
<gene>
    <name evidence="4" type="ORF">RASY3_11675</name>
</gene>
<reference evidence="4 5" key="1">
    <citation type="submission" date="2013-06" db="EMBL/GenBank/DDBJ databases">
        <title>Rumen cellulosomics: divergent fiber-degrading strategies revealed by comparative genome-wide analysis of six Ruminococcal strains.</title>
        <authorList>
            <person name="Dassa B."/>
            <person name="Borovok I."/>
            <person name="Lamed R."/>
            <person name="Flint H."/>
            <person name="Yeoman C.J."/>
            <person name="White B."/>
            <person name="Bayer E.A."/>
        </authorList>
    </citation>
    <scope>NUCLEOTIDE SEQUENCE [LARGE SCALE GENOMIC DNA]</scope>
    <source>
        <strain evidence="4 5">SY3</strain>
    </source>
</reference>
<dbReference type="GO" id="GO:0016491">
    <property type="term" value="F:oxidoreductase activity"/>
    <property type="evidence" value="ECO:0007669"/>
    <property type="project" value="UniProtKB-KW"/>
</dbReference>
<accession>A0A011WPM9</accession>
<evidence type="ECO:0000259" key="3">
    <source>
        <dbReference type="Pfam" id="PF07992"/>
    </source>
</evidence>
<dbReference type="RefSeq" id="WP_037288333.1">
    <property type="nucleotide sequence ID" value="NZ_JEOB01000003.1"/>
</dbReference>
<comment type="caution">
    <text evidence="4">The sequence shown here is derived from an EMBL/GenBank/DDBJ whole genome shotgun (WGS) entry which is preliminary data.</text>
</comment>
<dbReference type="SUPFAM" id="SSF51905">
    <property type="entry name" value="FAD/NAD(P)-binding domain"/>
    <property type="match status" value="1"/>
</dbReference>
<protein>
    <submittedName>
        <fullName evidence="4">Thioredoxin reductase</fullName>
    </submittedName>
</protein>
<dbReference type="PANTHER" id="PTHR48105">
    <property type="entry name" value="THIOREDOXIN REDUCTASE 1-RELATED-RELATED"/>
    <property type="match status" value="1"/>
</dbReference>
<dbReference type="EMBL" id="JEOB01000003">
    <property type="protein sequence ID" value="EXM38965.1"/>
    <property type="molecule type" value="Genomic_DNA"/>
</dbReference>
<dbReference type="Pfam" id="PF07992">
    <property type="entry name" value="Pyr_redox_2"/>
    <property type="match status" value="1"/>
</dbReference>
<evidence type="ECO:0000313" key="5">
    <source>
        <dbReference type="Proteomes" id="UP000021369"/>
    </source>
</evidence>
<evidence type="ECO:0000256" key="1">
    <source>
        <dbReference type="ARBA" id="ARBA00022630"/>
    </source>
</evidence>
<dbReference type="PATRIC" id="fig|1341156.4.peg.2271"/>
<dbReference type="PRINTS" id="PR00469">
    <property type="entry name" value="PNDRDTASEII"/>
</dbReference>
<feature type="domain" description="FAD/NAD(P)-binding" evidence="3">
    <location>
        <begin position="3"/>
        <end position="288"/>
    </location>
</feature>
<dbReference type="AlphaFoldDB" id="A0A011WPM9"/>
<organism evidence="4 5">
    <name type="scientific">Ruminococcus albus SY3</name>
    <dbReference type="NCBI Taxonomy" id="1341156"/>
    <lineage>
        <taxon>Bacteria</taxon>
        <taxon>Bacillati</taxon>
        <taxon>Bacillota</taxon>
        <taxon>Clostridia</taxon>
        <taxon>Eubacteriales</taxon>
        <taxon>Oscillospiraceae</taxon>
        <taxon>Ruminococcus</taxon>
    </lineage>
</organism>
<dbReference type="PRINTS" id="PR00368">
    <property type="entry name" value="FADPNR"/>
</dbReference>
<proteinExistence type="predicted"/>
<dbReference type="InterPro" id="IPR023753">
    <property type="entry name" value="FAD/NAD-binding_dom"/>
</dbReference>
<dbReference type="OrthoDB" id="9806179at2"/>
<keyword evidence="2" id="KW-0560">Oxidoreductase</keyword>
<keyword evidence="5" id="KW-1185">Reference proteome</keyword>
<evidence type="ECO:0000313" key="4">
    <source>
        <dbReference type="EMBL" id="EXM38965.1"/>
    </source>
</evidence>
<name>A0A011WPM9_RUMAL</name>